<keyword evidence="1" id="KW-0472">Membrane</keyword>
<evidence type="ECO:0008006" key="4">
    <source>
        <dbReference type="Google" id="ProtNLM"/>
    </source>
</evidence>
<protein>
    <recommendedName>
        <fullName evidence="4">PepSY-associated TM region</fullName>
    </recommendedName>
</protein>
<dbReference type="EMBL" id="FXAH01000005">
    <property type="protein sequence ID" value="SMF31547.1"/>
    <property type="molecule type" value="Genomic_DNA"/>
</dbReference>
<gene>
    <name evidence="2" type="ORF">SAMN06295900_105200</name>
</gene>
<evidence type="ECO:0000313" key="2">
    <source>
        <dbReference type="EMBL" id="SMF31547.1"/>
    </source>
</evidence>
<keyword evidence="1" id="KW-1133">Transmembrane helix</keyword>
<keyword evidence="1" id="KW-0812">Transmembrane</keyword>
<dbReference type="GeneID" id="95553718"/>
<reference evidence="3" key="1">
    <citation type="submission" date="2017-04" db="EMBL/GenBank/DDBJ databases">
        <authorList>
            <person name="Varghese N."/>
            <person name="Submissions S."/>
        </authorList>
    </citation>
    <scope>NUCLEOTIDE SEQUENCE [LARGE SCALE GENOMIC DNA]</scope>
    <source>
        <strain evidence="3">Ballard 720</strain>
    </source>
</reference>
<dbReference type="OrthoDB" id="8559578at2"/>
<keyword evidence="3" id="KW-1185">Reference proteome</keyword>
<feature type="transmembrane region" description="Helical" evidence="1">
    <location>
        <begin position="205"/>
        <end position="224"/>
    </location>
</feature>
<dbReference type="AlphaFoldDB" id="A0A1X7ED58"/>
<dbReference type="Pfam" id="PF16357">
    <property type="entry name" value="PepSY_TM_like_2"/>
    <property type="match status" value="1"/>
</dbReference>
<sequence>MSDIVERSNTVQRTVRTPDTRHAKRAAFLKWLRKTHGWVGLWAMALTLLFGVTGILQNHRVSLKAETPKPSTVHVALPGAEVAGTPDALAEFLRAQLGLDRAPDRIRREPARRMPWGDRSIMQPERWEIRFAAPDYIVTAEYWKGENAVEVKRQPRGPIGTLEGLHKALGTSLAWALLSDSVAVGLVFLSLTGLLLWLKLERRRAIGTAVLLVSVAAAISLAIASL</sequence>
<evidence type="ECO:0000256" key="1">
    <source>
        <dbReference type="SAM" id="Phobius"/>
    </source>
</evidence>
<dbReference type="PANTHER" id="PTHR40115">
    <property type="entry name" value="INNER MEMBRANE PROTEIN WITH PEPSY TM HELIX"/>
    <property type="match status" value="1"/>
</dbReference>
<dbReference type="STRING" id="28094.SAMN06295900_105200"/>
<accession>A0A1X7ED58</accession>
<feature type="transmembrane region" description="Helical" evidence="1">
    <location>
        <begin position="38"/>
        <end position="56"/>
    </location>
</feature>
<evidence type="ECO:0000313" key="3">
    <source>
        <dbReference type="Proteomes" id="UP000192911"/>
    </source>
</evidence>
<feature type="transmembrane region" description="Helical" evidence="1">
    <location>
        <begin position="173"/>
        <end position="198"/>
    </location>
</feature>
<dbReference type="PANTHER" id="PTHR40115:SF1">
    <property type="entry name" value="INNER MEMBRANE PROTEIN WITH PEPSY TM HELIX"/>
    <property type="match status" value="1"/>
</dbReference>
<dbReference type="Proteomes" id="UP000192911">
    <property type="component" value="Unassembled WGS sequence"/>
</dbReference>
<proteinExistence type="predicted"/>
<dbReference type="RefSeq" id="WP_085227452.1">
    <property type="nucleotide sequence ID" value="NZ_BSQD01000004.1"/>
</dbReference>
<name>A0A1X7ED58_TRICW</name>
<organism evidence="2 3">
    <name type="scientific">Trinickia caryophylli</name>
    <name type="common">Paraburkholderia caryophylli</name>
    <dbReference type="NCBI Taxonomy" id="28094"/>
    <lineage>
        <taxon>Bacteria</taxon>
        <taxon>Pseudomonadati</taxon>
        <taxon>Pseudomonadota</taxon>
        <taxon>Betaproteobacteria</taxon>
        <taxon>Burkholderiales</taxon>
        <taxon>Burkholderiaceae</taxon>
        <taxon>Trinickia</taxon>
    </lineage>
</organism>
<dbReference type="InterPro" id="IPR032307">
    <property type="entry name" value="PepSY_TM-like_2"/>
</dbReference>